<dbReference type="PANTHER" id="PTHR10015:SF427">
    <property type="entry name" value="HEAT SHOCK FACTOR PROTEIN"/>
    <property type="match status" value="1"/>
</dbReference>
<feature type="domain" description="HSF-type DNA-binding" evidence="8">
    <location>
        <begin position="130"/>
        <end position="239"/>
    </location>
</feature>
<feature type="region of interest" description="Disordered" evidence="7">
    <location>
        <begin position="374"/>
        <end position="485"/>
    </location>
</feature>
<sequence length="665" mass="73210">MQRPASSRNVTQEPDTFDFTSIPQNTDFTNYNFDPQYQDPSLLDPNAYAQNLNPAQAPTYGSNLAPVPSTDLVRRSRNQQLTAQSAQQEAWNGYGGAGGGDMARQDEEDEKELEMRVASAKKDAQGKRKQIPPFVQKLSSFLDSGNTDLIRWADDGRSFIVIDEDEFARTLIPELFKHNNYASFVRQLNMYGFHKTVNITDGSLRQSEKARKGVKPPSMYSHPYFRRNRPDLLWLIQKPMTKAGVKRKRDGTSKGDESDDDARGSPDVEGRLAAELKLSSSGGGGRDLAPLPRSELASVRRELADLKTSQRQISDMIQQLQRQNEMFYEQASAFQALHNRHETSINAILTFLATFYNRSLEDHAGQNLMDMFHQQNKQQQQGSVVEDYSETPPEGNNQQVQRYQKRPLLLHAPTNPGLSPASPIPPGVVHTAPTSSRSSLSPPGRAANQSDAPRRESTQSVSQGGATDSPRVKNDAPTPDLLSTVPESDQMMSLINSVNATNASTPGFTAPSLDFANASNTPLTPQQRDDMLALIQQQQQQPGASSNNALVSPSMPDLNMLKQQQDQLALLTSMQRAQDERVSELNRRLQPLSPTGTIPGLGENGGFFDPNAFINYDDNDLNFDFGADPGGAVDWEFGEGGDGSGVPAVEEAETPESAGKRQKRG</sequence>
<dbReference type="GO" id="GO:0003700">
    <property type="term" value="F:DNA-binding transcription factor activity"/>
    <property type="evidence" value="ECO:0007669"/>
    <property type="project" value="InterPro"/>
</dbReference>
<reference evidence="10" key="1">
    <citation type="submission" date="2017-03" db="EMBL/GenBank/DDBJ databases">
        <title>Genomes of endolithic fungi from Antarctica.</title>
        <authorList>
            <person name="Coleine C."/>
            <person name="Masonjones S."/>
            <person name="Stajich J.E."/>
        </authorList>
    </citation>
    <scope>NUCLEOTIDE SEQUENCE [LARGE SCALE GENOMIC DNA]</scope>
    <source>
        <strain evidence="10">CCFEE 5527</strain>
    </source>
</reference>
<feature type="compositionally biased region" description="Basic and acidic residues" evidence="7">
    <location>
        <begin position="250"/>
        <end position="268"/>
    </location>
</feature>
<dbReference type="FunFam" id="1.10.10.10:FF:000173">
    <property type="entry name" value="Heat shock transcription factor Hsf1"/>
    <property type="match status" value="1"/>
</dbReference>
<feature type="region of interest" description="Disordered" evidence="7">
    <location>
        <begin position="579"/>
        <end position="603"/>
    </location>
</feature>
<comment type="similarity">
    <text evidence="2 5">Belongs to the HSF family.</text>
</comment>
<evidence type="ECO:0000313" key="9">
    <source>
        <dbReference type="EMBL" id="OQO04609.1"/>
    </source>
</evidence>
<feature type="coiled-coil region" evidence="6">
    <location>
        <begin position="103"/>
        <end position="130"/>
    </location>
</feature>
<evidence type="ECO:0000256" key="4">
    <source>
        <dbReference type="ARBA" id="ARBA00023242"/>
    </source>
</evidence>
<feature type="region of interest" description="Disordered" evidence="7">
    <location>
        <begin position="244"/>
        <end position="268"/>
    </location>
</feature>
<feature type="compositionally biased region" description="Polar residues" evidence="7">
    <location>
        <begin position="1"/>
        <end position="39"/>
    </location>
</feature>
<evidence type="ECO:0000259" key="8">
    <source>
        <dbReference type="SMART" id="SM00415"/>
    </source>
</evidence>
<dbReference type="GO" id="GO:0005634">
    <property type="term" value="C:nucleus"/>
    <property type="evidence" value="ECO:0007669"/>
    <property type="project" value="UniProtKB-SubCell"/>
</dbReference>
<dbReference type="PRINTS" id="PR00056">
    <property type="entry name" value="HSFDOMAIN"/>
</dbReference>
<dbReference type="EMBL" id="NAJO01000021">
    <property type="protein sequence ID" value="OQO04609.1"/>
    <property type="molecule type" value="Genomic_DNA"/>
</dbReference>
<evidence type="ECO:0000256" key="7">
    <source>
        <dbReference type="SAM" id="MobiDB-lite"/>
    </source>
</evidence>
<evidence type="ECO:0000256" key="6">
    <source>
        <dbReference type="SAM" id="Coils"/>
    </source>
</evidence>
<dbReference type="AlphaFoldDB" id="A0A1V8SZW7"/>
<organism evidence="9 10">
    <name type="scientific">Cryoendolithus antarcticus</name>
    <dbReference type="NCBI Taxonomy" id="1507870"/>
    <lineage>
        <taxon>Eukaryota</taxon>
        <taxon>Fungi</taxon>
        <taxon>Dikarya</taxon>
        <taxon>Ascomycota</taxon>
        <taxon>Pezizomycotina</taxon>
        <taxon>Dothideomycetes</taxon>
        <taxon>Dothideomycetidae</taxon>
        <taxon>Cladosporiales</taxon>
        <taxon>Cladosporiaceae</taxon>
        <taxon>Cryoendolithus</taxon>
    </lineage>
</organism>
<dbReference type="SMART" id="SM00415">
    <property type="entry name" value="HSF"/>
    <property type="match status" value="1"/>
</dbReference>
<dbReference type="InterPro" id="IPR036390">
    <property type="entry name" value="WH_DNA-bd_sf"/>
</dbReference>
<dbReference type="Gene3D" id="1.10.10.10">
    <property type="entry name" value="Winged helix-like DNA-binding domain superfamily/Winged helix DNA-binding domain"/>
    <property type="match status" value="1"/>
</dbReference>
<dbReference type="SUPFAM" id="SSF46785">
    <property type="entry name" value="Winged helix' DNA-binding domain"/>
    <property type="match status" value="1"/>
</dbReference>
<keyword evidence="6" id="KW-0175">Coiled coil</keyword>
<accession>A0A1V8SZW7</accession>
<proteinExistence type="inferred from homology"/>
<dbReference type="InterPro" id="IPR036388">
    <property type="entry name" value="WH-like_DNA-bd_sf"/>
</dbReference>
<keyword evidence="10" id="KW-1185">Reference proteome</keyword>
<dbReference type="OrthoDB" id="60033at2759"/>
<evidence type="ECO:0000256" key="5">
    <source>
        <dbReference type="RuleBase" id="RU004020"/>
    </source>
</evidence>
<dbReference type="Pfam" id="PF00447">
    <property type="entry name" value="HSF_DNA-bind"/>
    <property type="match status" value="1"/>
</dbReference>
<protein>
    <recommendedName>
        <fullName evidence="8">HSF-type DNA-binding domain-containing protein</fullName>
    </recommendedName>
</protein>
<comment type="caution">
    <text evidence="9">The sequence shown here is derived from an EMBL/GenBank/DDBJ whole genome shotgun (WGS) entry which is preliminary data.</text>
</comment>
<keyword evidence="3" id="KW-0238">DNA-binding</keyword>
<feature type="region of interest" description="Disordered" evidence="7">
    <location>
        <begin position="1"/>
        <end position="69"/>
    </location>
</feature>
<dbReference type="PANTHER" id="PTHR10015">
    <property type="entry name" value="HEAT SHOCK TRANSCRIPTION FACTOR"/>
    <property type="match status" value="1"/>
</dbReference>
<comment type="subcellular location">
    <subcellularLocation>
        <location evidence="1">Nucleus</location>
    </subcellularLocation>
</comment>
<dbReference type="Proteomes" id="UP000192596">
    <property type="component" value="Unassembled WGS sequence"/>
</dbReference>
<feature type="region of interest" description="Disordered" evidence="7">
    <location>
        <begin position="627"/>
        <end position="665"/>
    </location>
</feature>
<feature type="compositionally biased region" description="Polar residues" evidence="7">
    <location>
        <begin position="432"/>
        <end position="451"/>
    </location>
</feature>
<gene>
    <name evidence="9" type="ORF">B0A48_09531</name>
</gene>
<feature type="compositionally biased region" description="Polar residues" evidence="7">
    <location>
        <begin position="48"/>
        <end position="62"/>
    </location>
</feature>
<evidence type="ECO:0000256" key="2">
    <source>
        <dbReference type="ARBA" id="ARBA00006403"/>
    </source>
</evidence>
<dbReference type="GO" id="GO:0043565">
    <property type="term" value="F:sequence-specific DNA binding"/>
    <property type="evidence" value="ECO:0007669"/>
    <property type="project" value="InterPro"/>
</dbReference>
<dbReference type="InParanoid" id="A0A1V8SZW7"/>
<evidence type="ECO:0000313" key="10">
    <source>
        <dbReference type="Proteomes" id="UP000192596"/>
    </source>
</evidence>
<dbReference type="InterPro" id="IPR000232">
    <property type="entry name" value="HSF_DNA-bd"/>
</dbReference>
<evidence type="ECO:0000256" key="1">
    <source>
        <dbReference type="ARBA" id="ARBA00004123"/>
    </source>
</evidence>
<keyword evidence="4" id="KW-0539">Nucleus</keyword>
<dbReference type="STRING" id="1507870.A0A1V8SZW7"/>
<name>A0A1V8SZW7_9PEZI</name>
<evidence type="ECO:0000256" key="3">
    <source>
        <dbReference type="ARBA" id="ARBA00023125"/>
    </source>
</evidence>